<evidence type="ECO:0000256" key="5">
    <source>
        <dbReference type="ARBA" id="ARBA00013198"/>
    </source>
</evidence>
<comment type="caution">
    <text evidence="9">The sequence shown here is derived from an EMBL/GenBank/DDBJ whole genome shotgun (WGS) entry which is preliminary data.</text>
</comment>
<comment type="pathway">
    <text evidence="3 7">Carbohydrate degradation; pentose phosphate pathway; D-ribulose 5-phosphate from D-glucose 6-phosphate (oxidative stage): step 2/3.</text>
</comment>
<evidence type="ECO:0000256" key="3">
    <source>
        <dbReference type="ARBA" id="ARBA00004961"/>
    </source>
</evidence>
<protein>
    <recommendedName>
        <fullName evidence="6 7">6-phosphogluconolactonase</fullName>
        <shortName evidence="7">6PGL</shortName>
        <ecNumber evidence="5 7">3.1.1.31</ecNumber>
    </recommendedName>
</protein>
<accession>A0ABP7LBF1</accession>
<dbReference type="InterPro" id="IPR005900">
    <property type="entry name" value="6-phosphogluconolactonase_DevB"/>
</dbReference>
<dbReference type="EMBL" id="BAABBM010000001">
    <property type="protein sequence ID" value="GAA3895859.1"/>
    <property type="molecule type" value="Genomic_DNA"/>
</dbReference>
<evidence type="ECO:0000259" key="8">
    <source>
        <dbReference type="Pfam" id="PF01182"/>
    </source>
</evidence>
<dbReference type="InterPro" id="IPR006148">
    <property type="entry name" value="Glc/Gal-6P_isomerase"/>
</dbReference>
<keyword evidence="7" id="KW-0378">Hydrolase</keyword>
<dbReference type="PANTHER" id="PTHR11054">
    <property type="entry name" value="6-PHOSPHOGLUCONOLACTONASE"/>
    <property type="match status" value="1"/>
</dbReference>
<sequence length="244" mass="25766">MAAESDKGPAMIEAEWWEYDSLDELSDAVAGDVGFIIDSAVEARNASLIAVPGGTTGPAVFAKLAKQKLPWKRVTVIPTDDRLVAVDNDLSNVREIARAFLPTGARVIPIVSGGAEDVRAAGNAADARLQDLPWPPDLVWLGMGADGHTASIFSGPDLQAALDAPKARRAIGVTPDPLPPEAPVARVTLTRAAILSARTILITITGDQKRQVLEQAIADGQSSKLPIGRVLAEVEQPIDIHWAP</sequence>
<dbReference type="Pfam" id="PF01182">
    <property type="entry name" value="Glucosamine_iso"/>
    <property type="match status" value="1"/>
</dbReference>
<evidence type="ECO:0000313" key="9">
    <source>
        <dbReference type="EMBL" id="GAA3895859.1"/>
    </source>
</evidence>
<evidence type="ECO:0000256" key="4">
    <source>
        <dbReference type="ARBA" id="ARBA00010662"/>
    </source>
</evidence>
<dbReference type="PANTHER" id="PTHR11054:SF0">
    <property type="entry name" value="6-PHOSPHOGLUCONOLACTONASE"/>
    <property type="match status" value="1"/>
</dbReference>
<dbReference type="Gene3D" id="3.40.50.1360">
    <property type="match status" value="1"/>
</dbReference>
<dbReference type="Proteomes" id="UP001500827">
    <property type="component" value="Unassembled WGS sequence"/>
</dbReference>
<evidence type="ECO:0000256" key="7">
    <source>
        <dbReference type="RuleBase" id="RU365095"/>
    </source>
</evidence>
<organism evidence="9 10">
    <name type="scientific">Sphingomonas limnosediminicola</name>
    <dbReference type="NCBI Taxonomy" id="940133"/>
    <lineage>
        <taxon>Bacteria</taxon>
        <taxon>Pseudomonadati</taxon>
        <taxon>Pseudomonadota</taxon>
        <taxon>Alphaproteobacteria</taxon>
        <taxon>Sphingomonadales</taxon>
        <taxon>Sphingomonadaceae</taxon>
        <taxon>Sphingomonas</taxon>
    </lineage>
</organism>
<feature type="domain" description="Glucosamine/galactosamine-6-phosphate isomerase" evidence="8">
    <location>
        <begin position="22"/>
        <end position="232"/>
    </location>
</feature>
<evidence type="ECO:0000256" key="2">
    <source>
        <dbReference type="ARBA" id="ARBA00002681"/>
    </source>
</evidence>
<name>A0ABP7LBF1_9SPHN</name>
<dbReference type="SUPFAM" id="SSF100950">
    <property type="entry name" value="NagB/RpiA/CoA transferase-like"/>
    <property type="match status" value="1"/>
</dbReference>
<evidence type="ECO:0000256" key="6">
    <source>
        <dbReference type="ARBA" id="ARBA00020337"/>
    </source>
</evidence>
<dbReference type="EC" id="3.1.1.31" evidence="5 7"/>
<reference evidence="10" key="1">
    <citation type="journal article" date="2019" name="Int. J. Syst. Evol. Microbiol.">
        <title>The Global Catalogue of Microorganisms (GCM) 10K type strain sequencing project: providing services to taxonomists for standard genome sequencing and annotation.</title>
        <authorList>
            <consortium name="The Broad Institute Genomics Platform"/>
            <consortium name="The Broad Institute Genome Sequencing Center for Infectious Disease"/>
            <person name="Wu L."/>
            <person name="Ma J."/>
        </authorList>
    </citation>
    <scope>NUCLEOTIDE SEQUENCE [LARGE SCALE GENOMIC DNA]</scope>
    <source>
        <strain evidence="10">JCM 17543</strain>
    </source>
</reference>
<comment type="catalytic activity">
    <reaction evidence="1 7">
        <text>6-phospho-D-glucono-1,5-lactone + H2O = 6-phospho-D-gluconate + H(+)</text>
        <dbReference type="Rhea" id="RHEA:12556"/>
        <dbReference type="ChEBI" id="CHEBI:15377"/>
        <dbReference type="ChEBI" id="CHEBI:15378"/>
        <dbReference type="ChEBI" id="CHEBI:57955"/>
        <dbReference type="ChEBI" id="CHEBI:58759"/>
        <dbReference type="EC" id="3.1.1.31"/>
    </reaction>
</comment>
<evidence type="ECO:0000256" key="1">
    <source>
        <dbReference type="ARBA" id="ARBA00000832"/>
    </source>
</evidence>
<proteinExistence type="inferred from homology"/>
<comment type="similarity">
    <text evidence="4 7">Belongs to the glucosamine/galactosamine-6-phosphate isomerase family. 6-phosphogluconolactonase subfamily.</text>
</comment>
<comment type="function">
    <text evidence="2 7">Hydrolysis of 6-phosphogluconolactone to 6-phosphogluconate.</text>
</comment>
<gene>
    <name evidence="7 9" type="primary">pgl</name>
    <name evidence="9" type="ORF">GCM10022276_13640</name>
</gene>
<dbReference type="CDD" id="cd01400">
    <property type="entry name" value="6PGL"/>
    <property type="match status" value="1"/>
</dbReference>
<evidence type="ECO:0000313" key="10">
    <source>
        <dbReference type="Proteomes" id="UP001500827"/>
    </source>
</evidence>
<dbReference type="InterPro" id="IPR037171">
    <property type="entry name" value="NagB/RpiA_transferase-like"/>
</dbReference>
<keyword evidence="10" id="KW-1185">Reference proteome</keyword>
<dbReference type="NCBIfam" id="TIGR01198">
    <property type="entry name" value="pgl"/>
    <property type="match status" value="1"/>
</dbReference>
<dbReference type="InterPro" id="IPR039104">
    <property type="entry name" value="6PGL"/>
</dbReference>